<dbReference type="AlphaFoldDB" id="A0A2H0TUZ8"/>
<dbReference type="InterPro" id="IPR011335">
    <property type="entry name" value="Restrct_endonuc-II-like"/>
</dbReference>
<sequence>MSKTKKQDIGDWGEHVATQFLEEHGYEIIDRNFEVREGEIDIIAWHEKPYFGKTLCFVEVKTRSGEEGSAERATGVEKIGRMKQAAIAYCLRHTINREDTAIQFEQVSIYGSPKGLKDIRQYEIPL</sequence>
<proteinExistence type="inferred from homology"/>
<gene>
    <name evidence="3" type="ORF">COU32_04435</name>
</gene>
<comment type="caution">
    <text evidence="3">The sequence shown here is derived from an EMBL/GenBank/DDBJ whole genome shotgun (WGS) entry which is preliminary data.</text>
</comment>
<evidence type="ECO:0000313" key="4">
    <source>
        <dbReference type="Proteomes" id="UP000231530"/>
    </source>
</evidence>
<protein>
    <recommendedName>
        <fullName evidence="2">UPF0102 protein COU32_04435</fullName>
    </recommendedName>
</protein>
<dbReference type="InterPro" id="IPR011856">
    <property type="entry name" value="tRNA_endonuc-like_dom_sf"/>
</dbReference>
<evidence type="ECO:0000313" key="3">
    <source>
        <dbReference type="EMBL" id="PIR75989.1"/>
    </source>
</evidence>
<evidence type="ECO:0000256" key="1">
    <source>
        <dbReference type="ARBA" id="ARBA00006738"/>
    </source>
</evidence>
<dbReference type="HAMAP" id="MF_00048">
    <property type="entry name" value="UPF0102"/>
    <property type="match status" value="1"/>
</dbReference>
<dbReference type="InterPro" id="IPR003509">
    <property type="entry name" value="UPF0102_YraN-like"/>
</dbReference>
<dbReference type="Pfam" id="PF02021">
    <property type="entry name" value="UPF0102"/>
    <property type="match status" value="1"/>
</dbReference>
<dbReference type="Proteomes" id="UP000231530">
    <property type="component" value="Unassembled WGS sequence"/>
</dbReference>
<dbReference type="GO" id="GO:0003676">
    <property type="term" value="F:nucleic acid binding"/>
    <property type="evidence" value="ECO:0007669"/>
    <property type="project" value="InterPro"/>
</dbReference>
<dbReference type="PANTHER" id="PTHR34039:SF1">
    <property type="entry name" value="UPF0102 PROTEIN YRAN"/>
    <property type="match status" value="1"/>
</dbReference>
<dbReference type="SUPFAM" id="SSF52980">
    <property type="entry name" value="Restriction endonuclease-like"/>
    <property type="match status" value="1"/>
</dbReference>
<accession>A0A2H0TUZ8</accession>
<name>A0A2H0TUZ8_9BACT</name>
<evidence type="ECO:0000256" key="2">
    <source>
        <dbReference type="HAMAP-Rule" id="MF_00048"/>
    </source>
</evidence>
<dbReference type="Gene3D" id="3.40.1350.10">
    <property type="match status" value="1"/>
</dbReference>
<comment type="similarity">
    <text evidence="1 2">Belongs to the UPF0102 family.</text>
</comment>
<reference evidence="4" key="1">
    <citation type="submission" date="2017-09" db="EMBL/GenBank/DDBJ databases">
        <title>Depth-based differentiation of microbial function through sediment-hosted aquifers and enrichment of novel symbionts in the deep terrestrial subsurface.</title>
        <authorList>
            <person name="Probst A.J."/>
            <person name="Ladd B."/>
            <person name="Jarett J.K."/>
            <person name="Geller-Mcgrath D.E."/>
            <person name="Sieber C.M.K."/>
            <person name="Emerson J.B."/>
            <person name="Anantharaman K."/>
            <person name="Thomas B.C."/>
            <person name="Malmstrom R."/>
            <person name="Stieglmeier M."/>
            <person name="Klingl A."/>
            <person name="Woyke T."/>
            <person name="Ryan C.M."/>
            <person name="Banfield J.F."/>
        </authorList>
    </citation>
    <scope>NUCLEOTIDE SEQUENCE [LARGE SCALE GENOMIC DNA]</scope>
</reference>
<dbReference type="EMBL" id="PFBY01000047">
    <property type="protein sequence ID" value="PIR75989.1"/>
    <property type="molecule type" value="Genomic_DNA"/>
</dbReference>
<dbReference type="PANTHER" id="PTHR34039">
    <property type="entry name" value="UPF0102 PROTEIN YRAN"/>
    <property type="match status" value="1"/>
</dbReference>
<organism evidence="3 4">
    <name type="scientific">Candidatus Magasanikbacteria bacterium CG10_big_fil_rev_8_21_14_0_10_42_10</name>
    <dbReference type="NCBI Taxonomy" id="1974649"/>
    <lineage>
        <taxon>Bacteria</taxon>
        <taxon>Candidatus Magasanikiibacteriota</taxon>
    </lineage>
</organism>